<feature type="transmembrane region" description="Helical" evidence="6">
    <location>
        <begin position="180"/>
        <end position="204"/>
    </location>
</feature>
<keyword evidence="5 6" id="KW-0472">Membrane</keyword>
<protein>
    <submittedName>
        <fullName evidence="8">Cytochrome C biogenesis protein ResC</fullName>
    </submittedName>
</protein>
<evidence type="ECO:0000256" key="3">
    <source>
        <dbReference type="ARBA" id="ARBA00022748"/>
    </source>
</evidence>
<accession>A0A0B5B7K6</accession>
<feature type="transmembrane region" description="Helical" evidence="6">
    <location>
        <begin position="74"/>
        <end position="92"/>
    </location>
</feature>
<keyword evidence="2 6" id="KW-0812">Transmembrane</keyword>
<evidence type="ECO:0000256" key="6">
    <source>
        <dbReference type="SAM" id="Phobius"/>
    </source>
</evidence>
<dbReference type="OrthoDB" id="9778550at2"/>
<evidence type="ECO:0000256" key="4">
    <source>
        <dbReference type="ARBA" id="ARBA00022989"/>
    </source>
</evidence>
<evidence type="ECO:0000259" key="7">
    <source>
        <dbReference type="Pfam" id="PF01578"/>
    </source>
</evidence>
<feature type="domain" description="Cytochrome c assembly protein" evidence="7">
    <location>
        <begin position="73"/>
        <end position="270"/>
    </location>
</feature>
<gene>
    <name evidence="8" type="ORF">GPICK_03160</name>
</gene>
<dbReference type="GO" id="GO:0017004">
    <property type="term" value="P:cytochrome complex assembly"/>
    <property type="evidence" value="ECO:0007669"/>
    <property type="project" value="UniProtKB-KW"/>
</dbReference>
<keyword evidence="9" id="KW-1185">Reference proteome</keyword>
<feature type="transmembrane region" description="Helical" evidence="6">
    <location>
        <begin position="44"/>
        <end position="62"/>
    </location>
</feature>
<comment type="subcellular location">
    <subcellularLocation>
        <location evidence="1">Membrane</location>
        <topology evidence="1">Multi-pass membrane protein</topology>
    </subcellularLocation>
</comment>
<evidence type="ECO:0000256" key="1">
    <source>
        <dbReference type="ARBA" id="ARBA00004141"/>
    </source>
</evidence>
<reference evidence="8 9" key="1">
    <citation type="journal article" date="2015" name="Genome Announc.">
        <title>Complete Genome of Geobacter pickeringii G13T, a Metal-Reducing Isolate from Sedimentary Kaolin Deposits.</title>
        <authorList>
            <person name="Badalamenti J.P."/>
            <person name="Bond D.R."/>
        </authorList>
    </citation>
    <scope>NUCLEOTIDE SEQUENCE [LARGE SCALE GENOMIC DNA]</scope>
    <source>
        <strain evidence="8 9">G13</strain>
    </source>
</reference>
<organism evidence="8 9">
    <name type="scientific">Geobacter pickeringii</name>
    <dbReference type="NCBI Taxonomy" id="345632"/>
    <lineage>
        <taxon>Bacteria</taxon>
        <taxon>Pseudomonadati</taxon>
        <taxon>Thermodesulfobacteriota</taxon>
        <taxon>Desulfuromonadia</taxon>
        <taxon>Geobacterales</taxon>
        <taxon>Geobacteraceae</taxon>
        <taxon>Geobacter</taxon>
    </lineage>
</organism>
<evidence type="ECO:0000313" key="9">
    <source>
        <dbReference type="Proteomes" id="UP000057609"/>
    </source>
</evidence>
<proteinExistence type="predicted"/>
<dbReference type="InterPro" id="IPR045062">
    <property type="entry name" value="Cyt_c_biogenesis_CcsA/CcmC"/>
</dbReference>
<dbReference type="PANTHER" id="PTHR30071">
    <property type="entry name" value="HEME EXPORTER PROTEIN C"/>
    <property type="match status" value="1"/>
</dbReference>
<sequence length="275" mass="31764">MSGSFALVTGLHWGGVLFYVAAAILASSGMIFRKERLERIGMLLGIPGVLVHGAGILVWWRMVGHGPYMDRFEVLSANAWIAAVTFLVFSRVYPKLRSASIVVFPTVFIMIAAGLFFRPEIKKLPPTFRSIWLVLHILFYKISFGAFLIAFAFSVFYLMKKRNRLQRFERLPDLPGIDLLAYRFTGFGFAFWAIGMLAGSIWAYQSWNIFWNWDPVQTWSLVTWVLFGLYLHLRRFFDWQGEKAAWLFIACFMLALMSLYFTPLIESSIHAEYFK</sequence>
<evidence type="ECO:0000256" key="2">
    <source>
        <dbReference type="ARBA" id="ARBA00022692"/>
    </source>
</evidence>
<dbReference type="PANTHER" id="PTHR30071:SF1">
    <property type="entry name" value="CYTOCHROME B_B6 PROTEIN-RELATED"/>
    <property type="match status" value="1"/>
</dbReference>
<name>A0A0B5B7K6_9BACT</name>
<dbReference type="Pfam" id="PF01578">
    <property type="entry name" value="Cytochrom_C_asm"/>
    <property type="match status" value="1"/>
</dbReference>
<dbReference type="STRING" id="345632.GPICK_03160"/>
<feature type="transmembrane region" description="Helical" evidence="6">
    <location>
        <begin position="99"/>
        <end position="117"/>
    </location>
</feature>
<dbReference type="GO" id="GO:0005886">
    <property type="term" value="C:plasma membrane"/>
    <property type="evidence" value="ECO:0007669"/>
    <property type="project" value="TreeGrafter"/>
</dbReference>
<dbReference type="InterPro" id="IPR002541">
    <property type="entry name" value="Cyt_c_assembly"/>
</dbReference>
<dbReference type="HOGENOM" id="CLU_049710_2_2_7"/>
<feature type="transmembrane region" description="Helical" evidence="6">
    <location>
        <begin position="216"/>
        <end position="233"/>
    </location>
</feature>
<evidence type="ECO:0000313" key="8">
    <source>
        <dbReference type="EMBL" id="AJE02508.1"/>
    </source>
</evidence>
<feature type="transmembrane region" description="Helical" evidence="6">
    <location>
        <begin position="137"/>
        <end position="159"/>
    </location>
</feature>
<dbReference type="KEGG" id="gpi:GPICK_03160"/>
<keyword evidence="3" id="KW-0201">Cytochrome c-type biogenesis</keyword>
<dbReference type="RefSeq" id="WP_039740444.1">
    <property type="nucleotide sequence ID" value="NZ_CP009788.1"/>
</dbReference>
<dbReference type="EMBL" id="CP009788">
    <property type="protein sequence ID" value="AJE02508.1"/>
    <property type="molecule type" value="Genomic_DNA"/>
</dbReference>
<dbReference type="AlphaFoldDB" id="A0A0B5B7K6"/>
<dbReference type="Proteomes" id="UP000057609">
    <property type="component" value="Chromosome"/>
</dbReference>
<keyword evidence="4 6" id="KW-1133">Transmembrane helix</keyword>
<feature type="transmembrane region" description="Helical" evidence="6">
    <location>
        <begin position="245"/>
        <end position="265"/>
    </location>
</feature>
<evidence type="ECO:0000256" key="5">
    <source>
        <dbReference type="ARBA" id="ARBA00023136"/>
    </source>
</evidence>
<feature type="transmembrane region" description="Helical" evidence="6">
    <location>
        <begin position="12"/>
        <end position="32"/>
    </location>
</feature>
<dbReference type="GO" id="GO:0020037">
    <property type="term" value="F:heme binding"/>
    <property type="evidence" value="ECO:0007669"/>
    <property type="project" value="InterPro"/>
</dbReference>